<dbReference type="RefSeq" id="WP_109839779.1">
    <property type="nucleotide sequence ID" value="NZ_QGKM01000096.1"/>
</dbReference>
<gene>
    <name evidence="1" type="ORF">DKW60_21805</name>
</gene>
<name>A0A317C1U5_9GAMM</name>
<accession>A0A317C1U5</accession>
<dbReference type="EMBL" id="QGKM01000096">
    <property type="protein sequence ID" value="PWQ92327.1"/>
    <property type="molecule type" value="Genomic_DNA"/>
</dbReference>
<dbReference type="OrthoDB" id="1016065at2"/>
<comment type="caution">
    <text evidence="1">The sequence shown here is derived from an EMBL/GenBank/DDBJ whole genome shotgun (WGS) entry which is preliminary data.</text>
</comment>
<proteinExistence type="predicted"/>
<dbReference type="AlphaFoldDB" id="A0A317C1U5"/>
<evidence type="ECO:0000313" key="1">
    <source>
        <dbReference type="EMBL" id="PWQ92327.1"/>
    </source>
</evidence>
<keyword evidence="2" id="KW-1185">Reference proteome</keyword>
<evidence type="ECO:0000313" key="2">
    <source>
        <dbReference type="Proteomes" id="UP000245539"/>
    </source>
</evidence>
<protein>
    <submittedName>
        <fullName evidence="1">Uncharacterized protein</fullName>
    </submittedName>
</protein>
<organism evidence="1 2">
    <name type="scientific">Leucothrix pacifica</name>
    <dbReference type="NCBI Taxonomy" id="1247513"/>
    <lineage>
        <taxon>Bacteria</taxon>
        <taxon>Pseudomonadati</taxon>
        <taxon>Pseudomonadota</taxon>
        <taxon>Gammaproteobacteria</taxon>
        <taxon>Thiotrichales</taxon>
        <taxon>Thiotrichaceae</taxon>
        <taxon>Leucothrix</taxon>
    </lineage>
</organism>
<sequence length="496" mass="54318">MRSHQITITLQEDVVLSATASTLGGNHSLDYIPGAALLGAAAATLYQQVPAQVAFQLFHSGSVRFGNAYPCEADKPSRPIPLAWHRLRAKAGETRLLNHLLAADDEIKMKQEQLRQGFVSDTGHLLFPKTSYRMKTAIDPKTATAATSQLYGYQALLAGQTFAARLDIDDEISESLELSLVKALSGGLLLGRSRTAQYGQVFCDVEPLPEYQAEGDTSDPHSLLLWLQSDLALQDEYGQPVLLPEARHFGLSGSFQPERSFMRFRSYSPYNSHRHSHDSERQVITQGSVLSFKLDAPLTSEQQEQWKAGIGCYRECGLGQVLVNPPLLNQTVPMPESEPPQQDVLGEAPDHPLATWLLRQNDAGGQRRRVRELAEQCAEELAELYRAARRYAGEQPGVLVGPGRSQWGKVSELAKQYASGGKSDGLFYALFDSNNKQAICAASDVAWQTATGAGQATSFAEWLEKQLKGEKDNPGLLAANLAQIARGVISKQEAMK</sequence>
<dbReference type="Proteomes" id="UP000245539">
    <property type="component" value="Unassembled WGS sequence"/>
</dbReference>
<reference evidence="1 2" key="1">
    <citation type="submission" date="2018-05" db="EMBL/GenBank/DDBJ databases">
        <title>Leucothrix arctica sp. nov., isolated from Arctic seawater.</title>
        <authorList>
            <person name="Choi A."/>
            <person name="Baek K."/>
        </authorList>
    </citation>
    <scope>NUCLEOTIDE SEQUENCE [LARGE SCALE GENOMIC DNA]</scope>
    <source>
        <strain evidence="1 2">JCM 18388</strain>
    </source>
</reference>